<gene>
    <name evidence="1" type="ORF">METZ01_LOCUS266944</name>
</gene>
<proteinExistence type="predicted"/>
<accession>A0A382JPP7</accession>
<sequence length="75" mass="8722">MTNKKQIWKMSSLLRNFRKQARDIIGLRGERKESSIKILISKLTRLGLLKKDSTTGDVLNLSLRDILERRLQTVV</sequence>
<reference evidence="1" key="1">
    <citation type="submission" date="2018-05" db="EMBL/GenBank/DDBJ databases">
        <authorList>
            <person name="Lanie J.A."/>
            <person name="Ng W.-L."/>
            <person name="Kazmierczak K.M."/>
            <person name="Andrzejewski T.M."/>
            <person name="Davidsen T.M."/>
            <person name="Wayne K.J."/>
            <person name="Tettelin H."/>
            <person name="Glass J.I."/>
            <person name="Rusch D."/>
            <person name="Podicherti R."/>
            <person name="Tsui H.-C.T."/>
            <person name="Winkler M.E."/>
        </authorList>
    </citation>
    <scope>NUCLEOTIDE SEQUENCE</scope>
</reference>
<evidence type="ECO:0000313" key="1">
    <source>
        <dbReference type="EMBL" id="SVC14090.1"/>
    </source>
</evidence>
<organism evidence="1">
    <name type="scientific">marine metagenome</name>
    <dbReference type="NCBI Taxonomy" id="408172"/>
    <lineage>
        <taxon>unclassified sequences</taxon>
        <taxon>metagenomes</taxon>
        <taxon>ecological metagenomes</taxon>
    </lineage>
</organism>
<name>A0A382JPP7_9ZZZZ</name>
<feature type="non-terminal residue" evidence="1">
    <location>
        <position position="75"/>
    </location>
</feature>
<protein>
    <submittedName>
        <fullName evidence="1">Uncharacterized protein</fullName>
    </submittedName>
</protein>
<dbReference type="EMBL" id="UINC01075673">
    <property type="protein sequence ID" value="SVC14090.1"/>
    <property type="molecule type" value="Genomic_DNA"/>
</dbReference>
<dbReference type="AlphaFoldDB" id="A0A382JPP7"/>